<accession>A0AAD9V7V3</accession>
<dbReference type="InterPro" id="IPR011059">
    <property type="entry name" value="Metal-dep_hydrolase_composite"/>
</dbReference>
<dbReference type="EMBL" id="JARQWQ010000022">
    <property type="protein sequence ID" value="KAK2564556.1"/>
    <property type="molecule type" value="Genomic_DNA"/>
</dbReference>
<evidence type="ECO:0000313" key="1">
    <source>
        <dbReference type="EMBL" id="KAK2564556.1"/>
    </source>
</evidence>
<dbReference type="Gene3D" id="3.20.20.140">
    <property type="entry name" value="Metal-dependent hydrolases"/>
    <property type="match status" value="1"/>
</dbReference>
<dbReference type="PANTHER" id="PTHR42717:SF1">
    <property type="entry name" value="IMIDAZOLONEPROPIONASE AND RELATED AMIDOHYDROLASES"/>
    <property type="match status" value="1"/>
</dbReference>
<proteinExistence type="predicted"/>
<dbReference type="Gene3D" id="2.30.40.10">
    <property type="entry name" value="Urease, subunit C, domain 1"/>
    <property type="match status" value="1"/>
</dbReference>
<dbReference type="GO" id="GO:0019213">
    <property type="term" value="F:deacetylase activity"/>
    <property type="evidence" value="ECO:0007669"/>
    <property type="project" value="InterPro"/>
</dbReference>
<sequence>MAAAPFDLIIRNGRVIDPANELNEIADVGVKDKKITSVVPLIEERGQKEFDASGCIVTPGLIDGHVHIYQHVTPLGVNVDETCLARGVTTVVDAGSAGATTFPGLRKFIAEKSKTRVLSLLHISAHGLASAGCTSLGIDIIFVLL</sequence>
<reference evidence="1" key="2">
    <citation type="journal article" date="2023" name="Science">
        <title>Genomic signatures of disease resistance in endangered staghorn corals.</title>
        <authorList>
            <person name="Vollmer S.V."/>
            <person name="Selwyn J.D."/>
            <person name="Despard B.A."/>
            <person name="Roesel C.L."/>
        </authorList>
    </citation>
    <scope>NUCLEOTIDE SEQUENCE</scope>
    <source>
        <strain evidence="1">K2</strain>
    </source>
</reference>
<dbReference type="PANTHER" id="PTHR42717">
    <property type="entry name" value="DIHYDROOROTASE-RELATED"/>
    <property type="match status" value="1"/>
</dbReference>
<dbReference type="GO" id="GO:0016810">
    <property type="term" value="F:hydrolase activity, acting on carbon-nitrogen (but not peptide) bonds"/>
    <property type="evidence" value="ECO:0007669"/>
    <property type="project" value="InterPro"/>
</dbReference>
<reference evidence="1" key="1">
    <citation type="journal article" date="2023" name="G3 (Bethesda)">
        <title>Whole genome assembly and annotation of the endangered Caribbean coral Acropora cervicornis.</title>
        <authorList>
            <person name="Selwyn J.D."/>
            <person name="Vollmer S.V."/>
        </authorList>
    </citation>
    <scope>NUCLEOTIDE SEQUENCE</scope>
    <source>
        <strain evidence="1">K2</strain>
    </source>
</reference>
<dbReference type="AlphaFoldDB" id="A0AAD9V7V3"/>
<organism evidence="1 2">
    <name type="scientific">Acropora cervicornis</name>
    <name type="common">Staghorn coral</name>
    <dbReference type="NCBI Taxonomy" id="6130"/>
    <lineage>
        <taxon>Eukaryota</taxon>
        <taxon>Metazoa</taxon>
        <taxon>Cnidaria</taxon>
        <taxon>Anthozoa</taxon>
        <taxon>Hexacorallia</taxon>
        <taxon>Scleractinia</taxon>
        <taxon>Astrocoeniina</taxon>
        <taxon>Acroporidae</taxon>
        <taxon>Acropora</taxon>
    </lineage>
</organism>
<keyword evidence="2" id="KW-1185">Reference proteome</keyword>
<dbReference type="SUPFAM" id="SSF51338">
    <property type="entry name" value="Composite domain of metallo-dependent hydrolases"/>
    <property type="match status" value="1"/>
</dbReference>
<name>A0AAD9V7V3_ACRCE</name>
<dbReference type="InterPro" id="IPR020043">
    <property type="entry name" value="Deacetylase_Atu3266-like"/>
</dbReference>
<comment type="caution">
    <text evidence="1">The sequence shown here is derived from an EMBL/GenBank/DDBJ whole genome shotgun (WGS) entry which is preliminary data.</text>
</comment>
<dbReference type="Proteomes" id="UP001249851">
    <property type="component" value="Unassembled WGS sequence"/>
</dbReference>
<gene>
    <name evidence="1" type="ORF">P5673_012007</name>
</gene>
<evidence type="ECO:0000313" key="2">
    <source>
        <dbReference type="Proteomes" id="UP001249851"/>
    </source>
</evidence>
<protein>
    <submittedName>
        <fullName evidence="1">Deacetylase</fullName>
    </submittedName>
</protein>